<dbReference type="CDD" id="cd00090">
    <property type="entry name" value="HTH_ARSR"/>
    <property type="match status" value="1"/>
</dbReference>
<evidence type="ECO:0000256" key="1">
    <source>
        <dbReference type="ARBA" id="ARBA00023015"/>
    </source>
</evidence>
<evidence type="ECO:0000259" key="4">
    <source>
        <dbReference type="PROSITE" id="PS50987"/>
    </source>
</evidence>
<accession>A0A0H3A5F5</accession>
<sequence precursor="true">MRDDTPVCEQHCEHGDIIARVRSRLSPDADVTALSTVFKLMGDPTRLRILEALSMDELCVCDLAALLCLTQSAVSHQLRLLRASKLVRFRREGKNAFYSLDDDHVRTLFRQGLEHVRERT</sequence>
<dbReference type="Pfam" id="PF01022">
    <property type="entry name" value="HTH_5"/>
    <property type="match status" value="1"/>
</dbReference>
<dbReference type="Proteomes" id="UP000009173">
    <property type="component" value="Chromosome"/>
</dbReference>
<proteinExistence type="predicted"/>
<organism evidence="5 6">
    <name type="scientific">Nitratidesulfovibrio vulgaris (strain DP4)</name>
    <name type="common">Desulfovibrio vulgaris</name>
    <dbReference type="NCBI Taxonomy" id="391774"/>
    <lineage>
        <taxon>Bacteria</taxon>
        <taxon>Pseudomonadati</taxon>
        <taxon>Thermodesulfobacteriota</taxon>
        <taxon>Desulfovibrionia</taxon>
        <taxon>Desulfovibrionales</taxon>
        <taxon>Desulfovibrionaceae</taxon>
        <taxon>Nitratidesulfovibrio</taxon>
    </lineage>
</organism>
<dbReference type="PROSITE" id="PS00846">
    <property type="entry name" value="HTH_ARSR_1"/>
    <property type="match status" value="1"/>
</dbReference>
<dbReference type="SMR" id="A0A0H3A5F5"/>
<evidence type="ECO:0000256" key="2">
    <source>
        <dbReference type="ARBA" id="ARBA00023125"/>
    </source>
</evidence>
<dbReference type="GO" id="GO:0003677">
    <property type="term" value="F:DNA binding"/>
    <property type="evidence" value="ECO:0007669"/>
    <property type="project" value="UniProtKB-KW"/>
</dbReference>
<dbReference type="NCBIfam" id="NF033788">
    <property type="entry name" value="HTH_metalloreg"/>
    <property type="match status" value="1"/>
</dbReference>
<dbReference type="InterPro" id="IPR036390">
    <property type="entry name" value="WH_DNA-bd_sf"/>
</dbReference>
<keyword evidence="3" id="KW-0804">Transcription</keyword>
<dbReference type="KEGG" id="dvl:Dvul_0525"/>
<dbReference type="InterPro" id="IPR051011">
    <property type="entry name" value="Metal_resp_trans_reg"/>
</dbReference>
<keyword evidence="1" id="KW-0805">Transcription regulation</keyword>
<dbReference type="GO" id="GO:0003700">
    <property type="term" value="F:DNA-binding transcription factor activity"/>
    <property type="evidence" value="ECO:0007669"/>
    <property type="project" value="InterPro"/>
</dbReference>
<dbReference type="InterPro" id="IPR036388">
    <property type="entry name" value="WH-like_DNA-bd_sf"/>
</dbReference>
<evidence type="ECO:0000313" key="6">
    <source>
        <dbReference type="Proteomes" id="UP000009173"/>
    </source>
</evidence>
<evidence type="ECO:0000313" key="5">
    <source>
        <dbReference type="EMBL" id="ABM27548.1"/>
    </source>
</evidence>
<dbReference type="PANTHER" id="PTHR43132:SF6">
    <property type="entry name" value="HTH-TYPE TRANSCRIPTIONAL REPRESSOR CZRA"/>
    <property type="match status" value="1"/>
</dbReference>
<gene>
    <name evidence="5" type="ordered locus">Dvul_0525</name>
</gene>
<dbReference type="InterPro" id="IPR011991">
    <property type="entry name" value="ArsR-like_HTH"/>
</dbReference>
<dbReference type="PANTHER" id="PTHR43132">
    <property type="entry name" value="ARSENICAL RESISTANCE OPERON REPRESSOR ARSR-RELATED"/>
    <property type="match status" value="1"/>
</dbReference>
<evidence type="ECO:0000256" key="3">
    <source>
        <dbReference type="ARBA" id="ARBA00023163"/>
    </source>
</evidence>
<dbReference type="SMART" id="SM00418">
    <property type="entry name" value="HTH_ARSR"/>
    <property type="match status" value="1"/>
</dbReference>
<dbReference type="EMBL" id="CP000527">
    <property type="protein sequence ID" value="ABM27548.1"/>
    <property type="molecule type" value="Genomic_DNA"/>
</dbReference>
<protein>
    <submittedName>
        <fullName evidence="5">Transcriptional regulator, ArsR family</fullName>
    </submittedName>
</protein>
<dbReference type="SUPFAM" id="SSF46785">
    <property type="entry name" value="Winged helix' DNA-binding domain"/>
    <property type="match status" value="1"/>
</dbReference>
<dbReference type="RefSeq" id="WP_010940054.1">
    <property type="nucleotide sequence ID" value="NC_008751.1"/>
</dbReference>
<keyword evidence="2" id="KW-0238">DNA-binding</keyword>
<reference evidence="6" key="1">
    <citation type="journal article" date="2009" name="Environ. Microbiol.">
        <title>Contribution of mobile genetic elements to Desulfovibrio vulgaris genome plasticity.</title>
        <authorList>
            <person name="Walker C.B."/>
            <person name="Stolyar S."/>
            <person name="Chivian D."/>
            <person name="Pinel N."/>
            <person name="Gabster J.A."/>
            <person name="Dehal P.S."/>
            <person name="He Z."/>
            <person name="Yang Z.K."/>
            <person name="Yen H.C."/>
            <person name="Zhou J."/>
            <person name="Wall J.D."/>
            <person name="Hazen T.C."/>
            <person name="Arkin A.P."/>
            <person name="Stahl D.A."/>
        </authorList>
    </citation>
    <scope>NUCLEOTIDE SEQUENCE [LARGE SCALE GENOMIC DNA]</scope>
    <source>
        <strain evidence="6">DP4</strain>
    </source>
</reference>
<dbReference type="PRINTS" id="PR00778">
    <property type="entry name" value="HTHARSR"/>
</dbReference>
<dbReference type="InterPro" id="IPR018334">
    <property type="entry name" value="ArsR_HTH"/>
</dbReference>
<dbReference type="PROSITE" id="PS50987">
    <property type="entry name" value="HTH_ARSR_2"/>
    <property type="match status" value="1"/>
</dbReference>
<name>A0A0H3A5F5_NITV4</name>
<feature type="domain" description="HTH arsR-type" evidence="4">
    <location>
        <begin position="26"/>
        <end position="120"/>
    </location>
</feature>
<dbReference type="InterPro" id="IPR001845">
    <property type="entry name" value="HTH_ArsR_DNA-bd_dom"/>
</dbReference>
<dbReference type="HOGENOM" id="CLU_097806_7_3_7"/>
<dbReference type="AlphaFoldDB" id="A0A0H3A5F5"/>
<dbReference type="Gene3D" id="1.10.10.10">
    <property type="entry name" value="Winged helix-like DNA-binding domain superfamily/Winged helix DNA-binding domain"/>
    <property type="match status" value="1"/>
</dbReference>